<dbReference type="SUPFAM" id="SSF111304">
    <property type="entry name" value="Recombination protein RecR"/>
    <property type="match status" value="1"/>
</dbReference>
<organism evidence="9 10">
    <name type="scientific">Candidatus Andersenbacteria bacterium CG10_big_fil_rev_8_21_14_0_10_54_11</name>
    <dbReference type="NCBI Taxonomy" id="1974485"/>
    <lineage>
        <taxon>Bacteria</taxon>
        <taxon>Candidatus Anderseniibacteriota</taxon>
    </lineage>
</organism>
<evidence type="ECO:0000256" key="4">
    <source>
        <dbReference type="ARBA" id="ARBA00022833"/>
    </source>
</evidence>
<dbReference type="GO" id="GO:0008270">
    <property type="term" value="F:zinc ion binding"/>
    <property type="evidence" value="ECO:0007669"/>
    <property type="project" value="UniProtKB-KW"/>
</dbReference>
<keyword evidence="6 7" id="KW-0234">DNA repair</keyword>
<dbReference type="SMART" id="SM00493">
    <property type="entry name" value="TOPRIM"/>
    <property type="match status" value="1"/>
</dbReference>
<comment type="similarity">
    <text evidence="7">Belongs to the RecR family.</text>
</comment>
<evidence type="ECO:0000256" key="1">
    <source>
        <dbReference type="ARBA" id="ARBA00022723"/>
    </source>
</evidence>
<dbReference type="Gene3D" id="3.40.1360.10">
    <property type="match status" value="1"/>
</dbReference>
<dbReference type="NCBIfam" id="TIGR00615">
    <property type="entry name" value="recR"/>
    <property type="match status" value="1"/>
</dbReference>
<name>A0A2M6WYL5_9BACT</name>
<dbReference type="Gene3D" id="1.10.8.420">
    <property type="entry name" value="RecR Domain 1"/>
    <property type="match status" value="1"/>
</dbReference>
<reference evidence="10" key="1">
    <citation type="submission" date="2017-09" db="EMBL/GenBank/DDBJ databases">
        <title>Depth-based differentiation of microbial function through sediment-hosted aquifers and enrichment of novel symbionts in the deep terrestrial subsurface.</title>
        <authorList>
            <person name="Probst A.J."/>
            <person name="Ladd B."/>
            <person name="Jarett J.K."/>
            <person name="Geller-Mcgrath D.E."/>
            <person name="Sieber C.M.K."/>
            <person name="Emerson J.B."/>
            <person name="Anantharaman K."/>
            <person name="Thomas B.C."/>
            <person name="Malmstrom R."/>
            <person name="Stieglmeier M."/>
            <person name="Klingl A."/>
            <person name="Woyke T."/>
            <person name="Ryan C.M."/>
            <person name="Banfield J.F."/>
        </authorList>
    </citation>
    <scope>NUCLEOTIDE SEQUENCE [LARGE SCALE GENOMIC DNA]</scope>
</reference>
<dbReference type="PANTHER" id="PTHR30446">
    <property type="entry name" value="RECOMBINATION PROTEIN RECR"/>
    <property type="match status" value="1"/>
</dbReference>
<gene>
    <name evidence="7" type="primary">recR</name>
    <name evidence="9" type="ORF">COT71_03775</name>
</gene>
<dbReference type="GO" id="GO:0003677">
    <property type="term" value="F:DNA binding"/>
    <property type="evidence" value="ECO:0007669"/>
    <property type="project" value="UniProtKB-UniRule"/>
</dbReference>
<dbReference type="Pfam" id="PF21176">
    <property type="entry name" value="RecR_HhH"/>
    <property type="match status" value="1"/>
</dbReference>
<feature type="zinc finger region" description="C4-type" evidence="7">
    <location>
        <begin position="59"/>
        <end position="74"/>
    </location>
</feature>
<evidence type="ECO:0000256" key="3">
    <source>
        <dbReference type="ARBA" id="ARBA00022771"/>
    </source>
</evidence>
<keyword evidence="2 7" id="KW-0227">DNA damage</keyword>
<keyword evidence="4 7" id="KW-0862">Zinc</keyword>
<feature type="domain" description="Toprim" evidence="8">
    <location>
        <begin position="82"/>
        <end position="177"/>
    </location>
</feature>
<dbReference type="InterPro" id="IPR000093">
    <property type="entry name" value="DNA_Rcmb_RecR"/>
</dbReference>
<dbReference type="HAMAP" id="MF_00017">
    <property type="entry name" value="RecR"/>
    <property type="match status" value="1"/>
</dbReference>
<dbReference type="AlphaFoldDB" id="A0A2M6WYL5"/>
<dbReference type="PROSITE" id="PS50880">
    <property type="entry name" value="TOPRIM"/>
    <property type="match status" value="1"/>
</dbReference>
<keyword evidence="1 7" id="KW-0479">Metal-binding</keyword>
<dbReference type="InterPro" id="IPR023627">
    <property type="entry name" value="Rcmb_RecR"/>
</dbReference>
<evidence type="ECO:0000256" key="7">
    <source>
        <dbReference type="HAMAP-Rule" id="MF_00017"/>
    </source>
</evidence>
<evidence type="ECO:0000256" key="2">
    <source>
        <dbReference type="ARBA" id="ARBA00022763"/>
    </source>
</evidence>
<comment type="caution">
    <text evidence="9">The sequence shown here is derived from an EMBL/GenBank/DDBJ whole genome shotgun (WGS) entry which is preliminary data.</text>
</comment>
<proteinExistence type="inferred from homology"/>
<protein>
    <recommendedName>
        <fullName evidence="7">Recombination protein RecR</fullName>
    </recommendedName>
</protein>
<evidence type="ECO:0000259" key="8">
    <source>
        <dbReference type="PROSITE" id="PS50880"/>
    </source>
</evidence>
<evidence type="ECO:0000256" key="6">
    <source>
        <dbReference type="ARBA" id="ARBA00023204"/>
    </source>
</evidence>
<dbReference type="CDD" id="cd01025">
    <property type="entry name" value="TOPRIM_recR"/>
    <property type="match status" value="1"/>
</dbReference>
<dbReference type="InterPro" id="IPR034137">
    <property type="entry name" value="TOPRIM_RecR"/>
</dbReference>
<dbReference type="GO" id="GO:0006281">
    <property type="term" value="P:DNA repair"/>
    <property type="evidence" value="ECO:0007669"/>
    <property type="project" value="UniProtKB-UniRule"/>
</dbReference>
<dbReference type="Gene3D" id="6.10.250.240">
    <property type="match status" value="1"/>
</dbReference>
<dbReference type="InterPro" id="IPR006171">
    <property type="entry name" value="TOPRIM_dom"/>
</dbReference>
<comment type="function">
    <text evidence="7">May play a role in DNA repair. It seems to be involved in an RecBC-independent recombinational process of DNA repair. It may act with RecF and RecO.</text>
</comment>
<dbReference type="Proteomes" id="UP000230731">
    <property type="component" value="Unassembled WGS sequence"/>
</dbReference>
<dbReference type="PANTHER" id="PTHR30446:SF0">
    <property type="entry name" value="RECOMBINATION PROTEIN RECR"/>
    <property type="match status" value="1"/>
</dbReference>
<dbReference type="GO" id="GO:0006310">
    <property type="term" value="P:DNA recombination"/>
    <property type="evidence" value="ECO:0007669"/>
    <property type="project" value="UniProtKB-UniRule"/>
</dbReference>
<evidence type="ECO:0000256" key="5">
    <source>
        <dbReference type="ARBA" id="ARBA00023172"/>
    </source>
</evidence>
<dbReference type="EMBL" id="PEZP01000042">
    <property type="protein sequence ID" value="PIT97865.1"/>
    <property type="molecule type" value="Genomic_DNA"/>
</dbReference>
<accession>A0A2M6WYL5</accession>
<evidence type="ECO:0000313" key="10">
    <source>
        <dbReference type="Proteomes" id="UP000230731"/>
    </source>
</evidence>
<keyword evidence="3 7" id="KW-0863">Zinc-finger</keyword>
<sequence>MRSILPAAVRNLSQELMRLPGIGPKSARRLSIYLLRQPRSTVASLGDSLKNLHARVRTCRTCFTLAEEEECIVCRDESRERHLLCVVESPLDVEALERTESYRGMYHVLGGVLSPLEGVGPEQLSLQSLFERVGGGEVSELIIALNPTLEGEATARHIVRHLPPGGATITRLARGLPTGGDIEFADAVTLSAALEGRKKF</sequence>
<dbReference type="Pfam" id="PF13662">
    <property type="entry name" value="Toprim_4"/>
    <property type="match status" value="1"/>
</dbReference>
<evidence type="ECO:0000313" key="9">
    <source>
        <dbReference type="EMBL" id="PIT97865.1"/>
    </source>
</evidence>
<dbReference type="Pfam" id="PF21175">
    <property type="entry name" value="RecR_C"/>
    <property type="match status" value="1"/>
</dbReference>
<keyword evidence="5 7" id="KW-0233">DNA recombination</keyword>